<keyword evidence="1" id="KW-0812">Transmembrane</keyword>
<dbReference type="Gene3D" id="3.30.565.10">
    <property type="entry name" value="Histidine kinase-like ATPase, C-terminal domain"/>
    <property type="match status" value="1"/>
</dbReference>
<comment type="caution">
    <text evidence="4">The sequence shown here is derived from an EMBL/GenBank/DDBJ whole genome shotgun (WGS) entry which is preliminary data.</text>
</comment>
<dbReference type="Proteomes" id="UP000274920">
    <property type="component" value="Unassembled WGS sequence"/>
</dbReference>
<reference evidence="4" key="1">
    <citation type="submission" date="2018-10" db="EMBL/GenBank/DDBJ databases">
        <title>Schaedlerella arabinophila gen. nov. sp. nov., isolated from the mouse intestinal tract and comparative analysis with the genome of the closely related altered Schaedler flora strain ASF502.</title>
        <authorList>
            <person name="Miyake S."/>
            <person name="Soh M."/>
            <person name="Seedorf H."/>
        </authorList>
    </citation>
    <scope>NUCLEOTIDE SEQUENCE [LARGE SCALE GENOMIC DNA]</scope>
    <source>
        <strain evidence="4">DSM 106076</strain>
    </source>
</reference>
<dbReference type="AlphaFoldDB" id="A0A426DLF7"/>
<evidence type="ECO:0000259" key="2">
    <source>
        <dbReference type="Pfam" id="PF02518"/>
    </source>
</evidence>
<dbReference type="GO" id="GO:0000155">
    <property type="term" value="F:phosphorelay sensor kinase activity"/>
    <property type="evidence" value="ECO:0007669"/>
    <property type="project" value="InterPro"/>
</dbReference>
<dbReference type="PANTHER" id="PTHR34220:SF7">
    <property type="entry name" value="SENSOR HISTIDINE KINASE YPDA"/>
    <property type="match status" value="1"/>
</dbReference>
<keyword evidence="5" id="KW-1185">Reference proteome</keyword>
<dbReference type="InterPro" id="IPR050640">
    <property type="entry name" value="Bact_2-comp_sensor_kinase"/>
</dbReference>
<dbReference type="Pfam" id="PF02518">
    <property type="entry name" value="HATPase_c"/>
    <property type="match status" value="1"/>
</dbReference>
<feature type="transmembrane region" description="Helical" evidence="1">
    <location>
        <begin position="21"/>
        <end position="42"/>
    </location>
</feature>
<sequence length="601" mass="68828">MKKKEKWLDFHKKGIRTQMMVYIGILVVLPLCLGLMVLNIYLQKVMSDNKVRFDSSSLLQIKNNADQIIEVMNYSTSMMIVNQDVLENIRLLGAYPDSYELYRAKTSLSTRLADLESSVLNAVDGKLAILTTDGYLIGSYNISKTNLDYEKEAWYGEILENGRKITFQPELIQFFQAMSNYTIRDHQHLYIGRSIQDYSGRPLGIIMVQLSASKIWGKYTQALEKSGQEAFYILDDDFRRLIDYNGKDDRFLERMSEEAAGWSLNQKHVLRGTMDAADYYMAILLEQSENVLLYSIPASVYREELSGIASGIFVLIFLLVFLTILTMIYFSGKLSRPLIYMVDMLEQSDNGILKLRDTKPSFGEMNKLIASYNKAGERIEDLIKKVKLESELKEKAHYEMLMSQISPHFIFNTVHSIQIMAQKEQDTRTERALESLGAILQAVYRSKNGMTTVGQETILLQAYVEIMQLRFGDSFHFYNTIPAELYLYEIPAFTMQPIVENAILHGVRDMKAGQIIVSAVEYPHDFMISVFDNGESADKEKMDRLLKKPNKSKSAFTGIGLYNVNSRLKMLYGDSYGLIFNEKALTGFEIWIRIPKGKSNA</sequence>
<organism evidence="4 5">
    <name type="scientific">Schaedlerella arabinosiphila</name>
    <dbReference type="NCBI Taxonomy" id="2044587"/>
    <lineage>
        <taxon>Bacteria</taxon>
        <taxon>Bacillati</taxon>
        <taxon>Bacillota</taxon>
        <taxon>Clostridia</taxon>
        <taxon>Lachnospirales</taxon>
        <taxon>Lachnospiraceae</taxon>
        <taxon>Schaedlerella</taxon>
    </lineage>
</organism>
<evidence type="ECO:0000313" key="5">
    <source>
        <dbReference type="Proteomes" id="UP000274920"/>
    </source>
</evidence>
<gene>
    <name evidence="4" type="ORF">EBB54_21220</name>
</gene>
<dbReference type="PANTHER" id="PTHR34220">
    <property type="entry name" value="SENSOR HISTIDINE KINASE YPDA"/>
    <property type="match status" value="1"/>
</dbReference>
<feature type="transmembrane region" description="Helical" evidence="1">
    <location>
        <begin position="308"/>
        <end position="330"/>
    </location>
</feature>
<keyword evidence="1" id="KW-1133">Transmembrane helix</keyword>
<dbReference type="Pfam" id="PF06580">
    <property type="entry name" value="His_kinase"/>
    <property type="match status" value="1"/>
</dbReference>
<proteinExistence type="predicted"/>
<keyword evidence="1" id="KW-0472">Membrane</keyword>
<dbReference type="InterPro" id="IPR010559">
    <property type="entry name" value="Sig_transdc_His_kin_internal"/>
</dbReference>
<evidence type="ECO:0000259" key="3">
    <source>
        <dbReference type="Pfam" id="PF06580"/>
    </source>
</evidence>
<feature type="domain" description="Histidine kinase/HSP90-like ATPase" evidence="2">
    <location>
        <begin position="497"/>
        <end position="596"/>
    </location>
</feature>
<dbReference type="SUPFAM" id="SSF55874">
    <property type="entry name" value="ATPase domain of HSP90 chaperone/DNA topoisomerase II/histidine kinase"/>
    <property type="match status" value="1"/>
</dbReference>
<evidence type="ECO:0000256" key="1">
    <source>
        <dbReference type="SAM" id="Phobius"/>
    </source>
</evidence>
<feature type="domain" description="Signal transduction histidine kinase internal region" evidence="3">
    <location>
        <begin position="397"/>
        <end position="475"/>
    </location>
</feature>
<name>A0A426DLF7_9FIRM</name>
<protein>
    <submittedName>
        <fullName evidence="4">Uncharacterized protein</fullName>
    </submittedName>
</protein>
<evidence type="ECO:0000313" key="4">
    <source>
        <dbReference type="EMBL" id="RRK33592.1"/>
    </source>
</evidence>
<dbReference type="InterPro" id="IPR036890">
    <property type="entry name" value="HATPase_C_sf"/>
</dbReference>
<dbReference type="RefSeq" id="WP_125128821.1">
    <property type="nucleotide sequence ID" value="NZ_RHJS01000002.1"/>
</dbReference>
<dbReference type="InterPro" id="IPR003594">
    <property type="entry name" value="HATPase_dom"/>
</dbReference>
<dbReference type="EMBL" id="RHJS01000002">
    <property type="protein sequence ID" value="RRK33592.1"/>
    <property type="molecule type" value="Genomic_DNA"/>
</dbReference>
<dbReference type="GO" id="GO:0016020">
    <property type="term" value="C:membrane"/>
    <property type="evidence" value="ECO:0007669"/>
    <property type="project" value="InterPro"/>
</dbReference>
<accession>A0A426DLF7</accession>